<feature type="transmembrane region" description="Helical" evidence="1">
    <location>
        <begin position="39"/>
        <end position="59"/>
    </location>
</feature>
<proteinExistence type="predicted"/>
<sequence length="66" mass="7363">MFNKKKRVPAYVFLAAFVALIVAAAIAFLCPIPDKFRQLVFWGLVMLGTVLGALIAALIRRKGMRR</sequence>
<dbReference type="EMBL" id="JAJEQW010000010">
    <property type="protein sequence ID" value="MCC2242552.1"/>
    <property type="molecule type" value="Genomic_DNA"/>
</dbReference>
<evidence type="ECO:0000256" key="1">
    <source>
        <dbReference type="SAM" id="Phobius"/>
    </source>
</evidence>
<keyword evidence="1" id="KW-0472">Membrane</keyword>
<reference evidence="2" key="1">
    <citation type="submission" date="2021-10" db="EMBL/GenBank/DDBJ databases">
        <title>Anaerobic single-cell dispensing facilitates the cultivation of human gut bacteria.</title>
        <authorList>
            <person name="Afrizal A."/>
        </authorList>
    </citation>
    <scope>NUCLEOTIDE SEQUENCE</scope>
    <source>
        <strain evidence="2">CLA-AA-H204</strain>
    </source>
</reference>
<evidence type="ECO:0000313" key="3">
    <source>
        <dbReference type="Proteomes" id="UP001198893"/>
    </source>
</evidence>
<accession>A0AAW4WL85</accession>
<dbReference type="AlphaFoldDB" id="A0AAW4WL85"/>
<name>A0AAW4WL85_9FIRM</name>
<evidence type="ECO:0008006" key="4">
    <source>
        <dbReference type="Google" id="ProtNLM"/>
    </source>
</evidence>
<evidence type="ECO:0000313" key="2">
    <source>
        <dbReference type="EMBL" id="MCC2242552.1"/>
    </source>
</evidence>
<keyword evidence="1" id="KW-0812">Transmembrane</keyword>
<comment type="caution">
    <text evidence="2">The sequence shown here is derived from an EMBL/GenBank/DDBJ whole genome shotgun (WGS) entry which is preliminary data.</text>
</comment>
<protein>
    <recommendedName>
        <fullName evidence="4">DUF2530 domain-containing protein</fullName>
    </recommendedName>
</protein>
<gene>
    <name evidence="2" type="ORF">LKD47_09615</name>
</gene>
<keyword evidence="1" id="KW-1133">Transmembrane helix</keyword>
<dbReference type="Proteomes" id="UP001198893">
    <property type="component" value="Unassembled WGS sequence"/>
</dbReference>
<organism evidence="2 3">
    <name type="scientific">Roseburia amylophila</name>
    <dbReference type="NCBI Taxonomy" id="2981794"/>
    <lineage>
        <taxon>Bacteria</taxon>
        <taxon>Bacillati</taxon>
        <taxon>Bacillota</taxon>
        <taxon>Clostridia</taxon>
        <taxon>Lachnospirales</taxon>
        <taxon>Lachnospiraceae</taxon>
        <taxon>Roseburia</taxon>
    </lineage>
</organism>
<dbReference type="RefSeq" id="WP_227710301.1">
    <property type="nucleotide sequence ID" value="NZ_JAJEQW010000010.1"/>
</dbReference>